<evidence type="ECO:0000256" key="1">
    <source>
        <dbReference type="ARBA" id="ARBA00038376"/>
    </source>
</evidence>
<keyword evidence="5" id="KW-1185">Reference proteome</keyword>
<dbReference type="EMBL" id="JAGPNK010000017">
    <property type="protein sequence ID" value="KAH7305794.1"/>
    <property type="molecule type" value="Genomic_DNA"/>
</dbReference>
<dbReference type="PANTHER" id="PTHR43355:SF2">
    <property type="entry name" value="FLAVIN REDUCTASE (NADPH)"/>
    <property type="match status" value="1"/>
</dbReference>
<feature type="signal peptide" evidence="2">
    <location>
        <begin position="1"/>
        <end position="17"/>
    </location>
</feature>
<sequence length="232" mass="26135">MVLPVLVLGALSSAGSCLLRELLFRKQPVIALVTDPGRVPADLWASPLLTLVQGEITNEEALAKAMGPCLAVFSLLSPSFRTRKLDPSHYSDIYRDHIFPTMRKYGIRRIIAIGNICIARPNDQDTLMPRVLRGSLKLLARSMYQNTQNLARTFEEEGDELKWTLARVSLVPTELEEEEWKISRDEELYEGNLGDKGWGFITPTAAMTKWMVDNIWGSQWISEMPALSAHVH</sequence>
<evidence type="ECO:0000313" key="4">
    <source>
        <dbReference type="EMBL" id="KAH7305794.1"/>
    </source>
</evidence>
<comment type="similarity">
    <text evidence="1">Belongs to the avfA family.</text>
</comment>
<gene>
    <name evidence="4" type="ORF">B0I35DRAFT_361796</name>
</gene>
<evidence type="ECO:0000313" key="5">
    <source>
        <dbReference type="Proteomes" id="UP000813444"/>
    </source>
</evidence>
<dbReference type="InterPro" id="IPR036291">
    <property type="entry name" value="NAD(P)-bd_dom_sf"/>
</dbReference>
<dbReference type="Proteomes" id="UP000813444">
    <property type="component" value="Unassembled WGS sequence"/>
</dbReference>
<reference evidence="4" key="1">
    <citation type="journal article" date="2021" name="Nat. Commun.">
        <title>Genetic determinants of endophytism in the Arabidopsis root mycobiome.</title>
        <authorList>
            <person name="Mesny F."/>
            <person name="Miyauchi S."/>
            <person name="Thiergart T."/>
            <person name="Pickel B."/>
            <person name="Atanasova L."/>
            <person name="Karlsson M."/>
            <person name="Huettel B."/>
            <person name="Barry K.W."/>
            <person name="Haridas S."/>
            <person name="Chen C."/>
            <person name="Bauer D."/>
            <person name="Andreopoulos W."/>
            <person name="Pangilinan J."/>
            <person name="LaButti K."/>
            <person name="Riley R."/>
            <person name="Lipzen A."/>
            <person name="Clum A."/>
            <person name="Drula E."/>
            <person name="Henrissat B."/>
            <person name="Kohler A."/>
            <person name="Grigoriev I.V."/>
            <person name="Martin F.M."/>
            <person name="Hacquard S."/>
        </authorList>
    </citation>
    <scope>NUCLEOTIDE SEQUENCE</scope>
    <source>
        <strain evidence="4">MPI-CAGE-CH-0235</strain>
    </source>
</reference>
<protein>
    <recommendedName>
        <fullName evidence="3">NAD(P)-binding domain-containing protein</fullName>
    </recommendedName>
</protein>
<feature type="chain" id="PRO_5035471297" description="NAD(P)-binding domain-containing protein" evidence="2">
    <location>
        <begin position="18"/>
        <end position="232"/>
    </location>
</feature>
<name>A0A8K0WKN1_9HYPO</name>
<evidence type="ECO:0000256" key="2">
    <source>
        <dbReference type="SAM" id="SignalP"/>
    </source>
</evidence>
<comment type="caution">
    <text evidence="4">The sequence shown here is derived from an EMBL/GenBank/DDBJ whole genome shotgun (WGS) entry which is preliminary data.</text>
</comment>
<proteinExistence type="inferred from homology"/>
<organism evidence="4 5">
    <name type="scientific">Stachybotrys elegans</name>
    <dbReference type="NCBI Taxonomy" id="80388"/>
    <lineage>
        <taxon>Eukaryota</taxon>
        <taxon>Fungi</taxon>
        <taxon>Dikarya</taxon>
        <taxon>Ascomycota</taxon>
        <taxon>Pezizomycotina</taxon>
        <taxon>Sordariomycetes</taxon>
        <taxon>Hypocreomycetidae</taxon>
        <taxon>Hypocreales</taxon>
        <taxon>Stachybotryaceae</taxon>
        <taxon>Stachybotrys</taxon>
    </lineage>
</organism>
<dbReference type="PANTHER" id="PTHR43355">
    <property type="entry name" value="FLAVIN REDUCTASE (NADPH)"/>
    <property type="match status" value="1"/>
</dbReference>
<dbReference type="InterPro" id="IPR016040">
    <property type="entry name" value="NAD(P)-bd_dom"/>
</dbReference>
<accession>A0A8K0WKN1</accession>
<feature type="domain" description="NAD(P)-binding" evidence="3">
    <location>
        <begin position="9"/>
        <end position="186"/>
    </location>
</feature>
<dbReference type="SUPFAM" id="SSF51735">
    <property type="entry name" value="NAD(P)-binding Rossmann-fold domains"/>
    <property type="match status" value="1"/>
</dbReference>
<dbReference type="Pfam" id="PF13460">
    <property type="entry name" value="NAD_binding_10"/>
    <property type="match status" value="1"/>
</dbReference>
<dbReference type="InterPro" id="IPR051606">
    <property type="entry name" value="Polyketide_Oxido-like"/>
</dbReference>
<dbReference type="AlphaFoldDB" id="A0A8K0WKN1"/>
<evidence type="ECO:0000259" key="3">
    <source>
        <dbReference type="Pfam" id="PF13460"/>
    </source>
</evidence>
<dbReference type="OrthoDB" id="10254221at2759"/>
<dbReference type="Gene3D" id="3.40.50.720">
    <property type="entry name" value="NAD(P)-binding Rossmann-like Domain"/>
    <property type="match status" value="1"/>
</dbReference>
<keyword evidence="2" id="KW-0732">Signal</keyword>
<dbReference type="GO" id="GO:0016646">
    <property type="term" value="F:oxidoreductase activity, acting on the CH-NH group of donors, NAD or NADP as acceptor"/>
    <property type="evidence" value="ECO:0007669"/>
    <property type="project" value="TreeGrafter"/>
</dbReference>